<keyword evidence="2" id="KW-1185">Reference proteome</keyword>
<reference evidence="1 2" key="1">
    <citation type="journal article" date="2019" name="Nat. Ecol. Evol.">
        <title>Megaphylogeny resolves global patterns of mushroom evolution.</title>
        <authorList>
            <person name="Varga T."/>
            <person name="Krizsan K."/>
            <person name="Foldi C."/>
            <person name="Dima B."/>
            <person name="Sanchez-Garcia M."/>
            <person name="Sanchez-Ramirez S."/>
            <person name="Szollosi G.J."/>
            <person name="Szarkandi J.G."/>
            <person name="Papp V."/>
            <person name="Albert L."/>
            <person name="Andreopoulos W."/>
            <person name="Angelini C."/>
            <person name="Antonin V."/>
            <person name="Barry K.W."/>
            <person name="Bougher N.L."/>
            <person name="Buchanan P."/>
            <person name="Buyck B."/>
            <person name="Bense V."/>
            <person name="Catcheside P."/>
            <person name="Chovatia M."/>
            <person name="Cooper J."/>
            <person name="Damon W."/>
            <person name="Desjardin D."/>
            <person name="Finy P."/>
            <person name="Geml J."/>
            <person name="Haridas S."/>
            <person name="Hughes K."/>
            <person name="Justo A."/>
            <person name="Karasinski D."/>
            <person name="Kautmanova I."/>
            <person name="Kiss B."/>
            <person name="Kocsube S."/>
            <person name="Kotiranta H."/>
            <person name="LaButti K.M."/>
            <person name="Lechner B.E."/>
            <person name="Liimatainen K."/>
            <person name="Lipzen A."/>
            <person name="Lukacs Z."/>
            <person name="Mihaltcheva S."/>
            <person name="Morgado L.N."/>
            <person name="Niskanen T."/>
            <person name="Noordeloos M.E."/>
            <person name="Ohm R.A."/>
            <person name="Ortiz-Santana B."/>
            <person name="Ovrebo C."/>
            <person name="Racz N."/>
            <person name="Riley R."/>
            <person name="Savchenko A."/>
            <person name="Shiryaev A."/>
            <person name="Soop K."/>
            <person name="Spirin V."/>
            <person name="Szebenyi C."/>
            <person name="Tomsovsky M."/>
            <person name="Tulloss R.E."/>
            <person name="Uehling J."/>
            <person name="Grigoriev I.V."/>
            <person name="Vagvolgyi C."/>
            <person name="Papp T."/>
            <person name="Martin F.M."/>
            <person name="Miettinen O."/>
            <person name="Hibbett D.S."/>
            <person name="Nagy L.G."/>
        </authorList>
    </citation>
    <scope>NUCLEOTIDE SEQUENCE [LARGE SCALE GENOMIC DNA]</scope>
    <source>
        <strain evidence="1 2">OMC1185</strain>
    </source>
</reference>
<dbReference type="AlphaFoldDB" id="A0A5C3MRI7"/>
<organism evidence="1 2">
    <name type="scientific">Heliocybe sulcata</name>
    <dbReference type="NCBI Taxonomy" id="5364"/>
    <lineage>
        <taxon>Eukaryota</taxon>
        <taxon>Fungi</taxon>
        <taxon>Dikarya</taxon>
        <taxon>Basidiomycota</taxon>
        <taxon>Agaricomycotina</taxon>
        <taxon>Agaricomycetes</taxon>
        <taxon>Gloeophyllales</taxon>
        <taxon>Gloeophyllaceae</taxon>
        <taxon>Heliocybe</taxon>
    </lineage>
</organism>
<protein>
    <submittedName>
        <fullName evidence="1">Uncharacterized protein</fullName>
    </submittedName>
</protein>
<evidence type="ECO:0000313" key="1">
    <source>
        <dbReference type="EMBL" id="TFK47642.1"/>
    </source>
</evidence>
<dbReference type="EMBL" id="ML213523">
    <property type="protein sequence ID" value="TFK47642.1"/>
    <property type="molecule type" value="Genomic_DNA"/>
</dbReference>
<proteinExistence type="predicted"/>
<sequence length="87" mass="10299">MCRLRRRRQRRSAAAALHIERPATAYGTIRSVCRARSELRKSQEITEKSIETRISLVARRRGYAHYRTERGNLRKWPENVFSALRDT</sequence>
<name>A0A5C3MRI7_9AGAM</name>
<gene>
    <name evidence="1" type="ORF">OE88DRAFT_782786</name>
</gene>
<accession>A0A5C3MRI7</accession>
<dbReference type="Proteomes" id="UP000305948">
    <property type="component" value="Unassembled WGS sequence"/>
</dbReference>
<evidence type="ECO:0000313" key="2">
    <source>
        <dbReference type="Proteomes" id="UP000305948"/>
    </source>
</evidence>